<keyword evidence="1" id="KW-0808">Transferase</keyword>
<dbReference type="AlphaFoldDB" id="A0A7C4EIL8"/>
<reference evidence="2" key="1">
    <citation type="journal article" date="2020" name="mSystems">
        <title>Genome- and Community-Level Interaction Insights into Carbon Utilization and Element Cycling Functions of Hydrothermarchaeota in Hydrothermal Sediment.</title>
        <authorList>
            <person name="Zhou Z."/>
            <person name="Liu Y."/>
            <person name="Xu W."/>
            <person name="Pan J."/>
            <person name="Luo Z.H."/>
            <person name="Li M."/>
        </authorList>
    </citation>
    <scope>NUCLEOTIDE SEQUENCE [LARGE SCALE GENOMIC DNA]</scope>
    <source>
        <strain evidence="2">SpSt-413</strain>
    </source>
</reference>
<dbReference type="EMBL" id="DSRP01000554">
    <property type="protein sequence ID" value="HGG92888.1"/>
    <property type="molecule type" value="Genomic_DNA"/>
</dbReference>
<dbReference type="GO" id="GO:0016740">
    <property type="term" value="F:transferase activity"/>
    <property type="evidence" value="ECO:0007669"/>
    <property type="project" value="UniProtKB-KW"/>
</dbReference>
<dbReference type="NCBIfam" id="TIGR02081">
    <property type="entry name" value="metW"/>
    <property type="match status" value="1"/>
</dbReference>
<dbReference type="Gene3D" id="3.40.50.150">
    <property type="entry name" value="Vaccinia Virus protein VP39"/>
    <property type="match status" value="1"/>
</dbReference>
<evidence type="ECO:0000256" key="1">
    <source>
        <dbReference type="ARBA" id="ARBA00022679"/>
    </source>
</evidence>
<organism evidence="2">
    <name type="scientific">Fundidesulfovibrio putealis</name>
    <dbReference type="NCBI Taxonomy" id="270496"/>
    <lineage>
        <taxon>Bacteria</taxon>
        <taxon>Pseudomonadati</taxon>
        <taxon>Thermodesulfobacteriota</taxon>
        <taxon>Desulfovibrionia</taxon>
        <taxon>Desulfovibrionales</taxon>
        <taxon>Desulfovibrionaceae</taxon>
        <taxon>Fundidesulfovibrio</taxon>
    </lineage>
</organism>
<gene>
    <name evidence="2" type="primary">metW</name>
    <name evidence="2" type="ORF">ENR59_08050</name>
</gene>
<dbReference type="SUPFAM" id="SSF53335">
    <property type="entry name" value="S-adenosyl-L-methionine-dependent methyltransferases"/>
    <property type="match status" value="1"/>
</dbReference>
<sequence length="199" mass="22446">MRYDLDLVASWIDAGSRVLDLGCGQGELLNYLHATKGVRGVGVEQDEAKACQAIAAGVSVLQGDMVREIRDFPDGKFDFVVLSQTLQQVQEPVELLGQMLRVGRRGIVSFPNFAHWRNRCQIFFQGRAPVTPELPYEWYDTPNIRVITIRDFTRFCNRHGIAVRQGVAVKTDPVSRTGLVLNWLPNLRANYGIFLLERA</sequence>
<proteinExistence type="predicted"/>
<dbReference type="InterPro" id="IPR029063">
    <property type="entry name" value="SAM-dependent_MTases_sf"/>
</dbReference>
<evidence type="ECO:0000313" key="2">
    <source>
        <dbReference type="EMBL" id="HGG92888.1"/>
    </source>
</evidence>
<dbReference type="PANTHER" id="PTHR43861">
    <property type="entry name" value="TRANS-ACONITATE 2-METHYLTRANSFERASE-RELATED"/>
    <property type="match status" value="1"/>
</dbReference>
<name>A0A7C4EIL8_9BACT</name>
<dbReference type="Pfam" id="PF07021">
    <property type="entry name" value="MetW"/>
    <property type="match status" value="1"/>
</dbReference>
<dbReference type="PANTHER" id="PTHR43861:SF3">
    <property type="entry name" value="PUTATIVE (AFU_ORTHOLOGUE AFUA_2G14390)-RELATED"/>
    <property type="match status" value="1"/>
</dbReference>
<comment type="caution">
    <text evidence="2">The sequence shown here is derived from an EMBL/GenBank/DDBJ whole genome shotgun (WGS) entry which is preliminary data.</text>
</comment>
<protein>
    <submittedName>
        <fullName evidence="2">Methionine biosynthesis protein MetW</fullName>
    </submittedName>
</protein>
<accession>A0A7C4EIL8</accession>
<dbReference type="InterPro" id="IPR010743">
    <property type="entry name" value="Methionine_synth_MetW"/>
</dbReference>
<dbReference type="CDD" id="cd02440">
    <property type="entry name" value="AdoMet_MTases"/>
    <property type="match status" value="1"/>
</dbReference>